<dbReference type="STRING" id="1457154.CAPSK01_002021"/>
<evidence type="ECO:0000313" key="2">
    <source>
        <dbReference type="EMBL" id="KFB68169.1"/>
    </source>
</evidence>
<reference evidence="2 3" key="1">
    <citation type="submission" date="2014-07" db="EMBL/GenBank/DDBJ databases">
        <title>Expanding our view of genomic diversity in Candidatus Accumulibacter clades.</title>
        <authorList>
            <person name="Skennerton C.T."/>
            <person name="Barr J.J."/>
            <person name="Slater F.R."/>
            <person name="Bond P.L."/>
            <person name="Tyson G.W."/>
        </authorList>
    </citation>
    <scope>NUCLEOTIDE SEQUENCE [LARGE SCALE GENOMIC DNA]</scope>
    <source>
        <strain evidence="3">SK-01</strain>
    </source>
</reference>
<organism evidence="2 3">
    <name type="scientific">Candidatus Accumulibacter vicinus</name>
    <dbReference type="NCBI Taxonomy" id="2954382"/>
    <lineage>
        <taxon>Bacteria</taxon>
        <taxon>Pseudomonadati</taxon>
        <taxon>Pseudomonadota</taxon>
        <taxon>Betaproteobacteria</taxon>
        <taxon>Candidatus Accumulibacter</taxon>
    </lineage>
</organism>
<evidence type="ECO:0000313" key="3">
    <source>
        <dbReference type="Proteomes" id="UP000019812"/>
    </source>
</evidence>
<name>A0A084Y0C5_9PROT</name>
<dbReference type="InterPro" id="IPR021556">
    <property type="entry name" value="DUF2950"/>
</dbReference>
<proteinExistence type="predicted"/>
<dbReference type="Pfam" id="PF11453">
    <property type="entry name" value="DUF2950"/>
    <property type="match status" value="1"/>
</dbReference>
<dbReference type="AlphaFoldDB" id="A0A084Y0C5"/>
<dbReference type="Proteomes" id="UP000019812">
    <property type="component" value="Unassembled WGS sequence"/>
</dbReference>
<feature type="chain" id="PRO_5001785508" description="DUF2950 domain-containing protein" evidence="1">
    <location>
        <begin position="25"/>
        <end position="316"/>
    </location>
</feature>
<gene>
    <name evidence="2" type="ORF">CAPSK01_002021</name>
</gene>
<accession>A0A084Y0C5</accession>
<evidence type="ECO:0008006" key="4">
    <source>
        <dbReference type="Google" id="ProtNLM"/>
    </source>
</evidence>
<dbReference type="RefSeq" id="WP_034925576.1">
    <property type="nucleotide sequence ID" value="NZ_JDSS02000021.1"/>
</dbReference>
<comment type="caution">
    <text evidence="2">The sequence shown here is derived from an EMBL/GenBank/DDBJ whole genome shotgun (WGS) entry which is preliminary data.</text>
</comment>
<keyword evidence="1" id="KW-0732">Signal</keyword>
<evidence type="ECO:0000256" key="1">
    <source>
        <dbReference type="SAM" id="SignalP"/>
    </source>
</evidence>
<feature type="signal peptide" evidence="1">
    <location>
        <begin position="1"/>
        <end position="24"/>
    </location>
</feature>
<dbReference type="EMBL" id="JDSS02000021">
    <property type="protein sequence ID" value="KFB68169.1"/>
    <property type="molecule type" value="Genomic_DNA"/>
</dbReference>
<sequence length="316" mass="34505">MNFKNMMQALVLALLLATAPMIHAAEPVPATQKPARHRFFANPEDAARALAEAVRAKDVNALLAVLGSASRSWLASGDAVADRQDWEKFLAAYDRKHSISLTSDGRAVVLVGEDDWPFPAPLVRRGDRWFFDAAAGREEIINRRIGRNELDTIQTLLAIVDAQREYAADDLDGNGSNDFARRFVSSEGTRDGLFWPVEAGQRPSPLGPLVGAATREGYVAKTTGVQPTAYHGYRYRMLTAQGKDAPGGAYDYLVNDKLIGGFAVVAYPAKYGISGVMTFIINHDGTVFQKNLGKNTETAALGMSRFNPDKSWQKAE</sequence>
<protein>
    <recommendedName>
        <fullName evidence="4">DUF2950 domain-containing protein</fullName>
    </recommendedName>
</protein>